<dbReference type="Proteomes" id="UP000063308">
    <property type="component" value="Chromosome"/>
</dbReference>
<proteinExistence type="predicted"/>
<dbReference type="EMBL" id="AP014685">
    <property type="protein sequence ID" value="BAR53363.1"/>
    <property type="molecule type" value="Genomic_DNA"/>
</dbReference>
<evidence type="ECO:0000256" key="1">
    <source>
        <dbReference type="SAM" id="MobiDB-lite"/>
    </source>
</evidence>
<protein>
    <submittedName>
        <fullName evidence="2">Uncharacterized protein</fullName>
    </submittedName>
</protein>
<feature type="region of interest" description="Disordered" evidence="1">
    <location>
        <begin position="165"/>
        <end position="187"/>
    </location>
</feature>
<evidence type="ECO:0000313" key="3">
    <source>
        <dbReference type="Proteomes" id="UP000063308"/>
    </source>
</evidence>
<accession>A0A0E4BJY1</accession>
<name>A0A0E4BJY1_9BRAD</name>
<sequence length="187" mass="21797">MSASAPLLFKPLPNASDRMKREWKKQMRLWLRDQLDEQHIQHMTDANDNAPTAERLLERIAIAEARTGNPERLRSLYPRFADCIFSPKLQQGQRYPKYKMEIDVTKTAADYARRIRMLWRDQYHKIKRERDETEIGAEQFAIDICKELFGTEASHLDVDAVKAAAKKSGKHKPGARKKPRQMAHVAR</sequence>
<gene>
    <name evidence="2" type="ORF">NK6_174</name>
</gene>
<dbReference type="AlphaFoldDB" id="A0A0E4BJY1"/>
<reference evidence="2 3" key="1">
    <citation type="submission" date="2014-11" db="EMBL/GenBank/DDBJ databases">
        <title>Symbiosis island explosion on the genome of extra-slow-growing strains of soybean bradyrhizobia with massive insertion sequences.</title>
        <authorList>
            <person name="Iida T."/>
            <person name="Minamisawa K."/>
        </authorList>
    </citation>
    <scope>NUCLEOTIDE SEQUENCE [LARGE SCALE GENOMIC DNA]</scope>
    <source>
        <strain evidence="2 3">NK6</strain>
    </source>
</reference>
<evidence type="ECO:0000313" key="2">
    <source>
        <dbReference type="EMBL" id="BAR53363.1"/>
    </source>
</evidence>
<organism evidence="2 3">
    <name type="scientific">Bradyrhizobium diazoefficiens</name>
    <dbReference type="NCBI Taxonomy" id="1355477"/>
    <lineage>
        <taxon>Bacteria</taxon>
        <taxon>Pseudomonadati</taxon>
        <taxon>Pseudomonadota</taxon>
        <taxon>Alphaproteobacteria</taxon>
        <taxon>Hyphomicrobiales</taxon>
        <taxon>Nitrobacteraceae</taxon>
        <taxon>Bradyrhizobium</taxon>
    </lineage>
</organism>